<reference evidence="3" key="1">
    <citation type="journal article" date="2020" name="Stud. Mycol.">
        <title>101 Dothideomycetes genomes: a test case for predicting lifestyles and emergence of pathogens.</title>
        <authorList>
            <person name="Haridas S."/>
            <person name="Albert R."/>
            <person name="Binder M."/>
            <person name="Bloem J."/>
            <person name="Labutti K."/>
            <person name="Salamov A."/>
            <person name="Andreopoulos B."/>
            <person name="Baker S."/>
            <person name="Barry K."/>
            <person name="Bills G."/>
            <person name="Bluhm B."/>
            <person name="Cannon C."/>
            <person name="Castanera R."/>
            <person name="Culley D."/>
            <person name="Daum C."/>
            <person name="Ezra D."/>
            <person name="Gonzalez J."/>
            <person name="Henrissat B."/>
            <person name="Kuo A."/>
            <person name="Liang C."/>
            <person name="Lipzen A."/>
            <person name="Lutzoni F."/>
            <person name="Magnuson J."/>
            <person name="Mondo S."/>
            <person name="Nolan M."/>
            <person name="Ohm R."/>
            <person name="Pangilinan J."/>
            <person name="Park H.-J."/>
            <person name="Ramirez L."/>
            <person name="Alfaro M."/>
            <person name="Sun H."/>
            <person name="Tritt A."/>
            <person name="Yoshinaga Y."/>
            <person name="Zwiers L.-H."/>
            <person name="Turgeon B."/>
            <person name="Goodwin S."/>
            <person name="Spatafora J."/>
            <person name="Crous P."/>
            <person name="Grigoriev I."/>
        </authorList>
    </citation>
    <scope>NUCLEOTIDE SEQUENCE</scope>
    <source>
        <strain evidence="3">CBS 122681</strain>
    </source>
</reference>
<dbReference type="EMBL" id="MU004293">
    <property type="protein sequence ID" value="KAF2661456.1"/>
    <property type="molecule type" value="Genomic_DNA"/>
</dbReference>
<feature type="compositionally biased region" description="Low complexity" evidence="2">
    <location>
        <begin position="261"/>
        <end position="282"/>
    </location>
</feature>
<feature type="compositionally biased region" description="Low complexity" evidence="2">
    <location>
        <begin position="289"/>
        <end position="303"/>
    </location>
</feature>
<feature type="region of interest" description="Disordered" evidence="2">
    <location>
        <begin position="189"/>
        <end position="303"/>
    </location>
</feature>
<feature type="region of interest" description="Disordered" evidence="2">
    <location>
        <begin position="118"/>
        <end position="156"/>
    </location>
</feature>
<keyword evidence="1" id="KW-0175">Coiled coil</keyword>
<evidence type="ECO:0000313" key="4">
    <source>
        <dbReference type="Proteomes" id="UP000799324"/>
    </source>
</evidence>
<protein>
    <submittedName>
        <fullName evidence="3">Uncharacterized protein</fullName>
    </submittedName>
</protein>
<feature type="coiled-coil region" evidence="1">
    <location>
        <begin position="304"/>
        <end position="338"/>
    </location>
</feature>
<keyword evidence="4" id="KW-1185">Reference proteome</keyword>
<feature type="compositionally biased region" description="Polar residues" evidence="2">
    <location>
        <begin position="209"/>
        <end position="232"/>
    </location>
</feature>
<accession>A0A6A6TPT3</accession>
<proteinExistence type="predicted"/>
<feature type="compositionally biased region" description="Pro residues" evidence="2">
    <location>
        <begin position="233"/>
        <end position="250"/>
    </location>
</feature>
<evidence type="ECO:0000313" key="3">
    <source>
        <dbReference type="EMBL" id="KAF2661456.1"/>
    </source>
</evidence>
<evidence type="ECO:0000256" key="2">
    <source>
        <dbReference type="SAM" id="MobiDB-lite"/>
    </source>
</evidence>
<sequence>MNNIGSIKPVAQGICARTPRSWETLDAQRRKADLAQDLIAALIIPAHSTAASEKNINIQQCSSPAQSAGSSDVAKITPQGADLTSPSMIDSHSHSLSLSSRIRKTKEEIQALLKKERNLLQSGKGDSGLCSPPPPNRVKPVIAPNIPHAEPASSSKDILTKIKTGVGAPANTPPATEPSTPILSFSAIAQSDNTPPANAPTGPRYMRSYPTSTTQPALETPMLNSGVRSDPSSSPPLPQTAPPWDPPPTSVPTKNPSNLQSPSPSTTSTKRTTPTSISTSTSPRKRLRSASPLSPSHSPHPARLLSLTSANAQLRSDLQDLRRRLDNQTENARHYRRLAEKGRDIVDGLENELRWAREEVKGKDRVIRDLAREIVELQRFHGRERERDRDRARASASKGGRPYWLCARGANVGKGASRGKGKGKGAGKNCGIGRGKVDIGACEMEGRLVEVSEETVVRSIEDGDRTTQGVEEGELLY</sequence>
<dbReference type="AlphaFoldDB" id="A0A6A6TPT3"/>
<gene>
    <name evidence="3" type="ORF">K491DRAFT_753769</name>
</gene>
<name>A0A6A6TPT3_9PLEO</name>
<organism evidence="3 4">
    <name type="scientific">Lophiostoma macrostomum CBS 122681</name>
    <dbReference type="NCBI Taxonomy" id="1314788"/>
    <lineage>
        <taxon>Eukaryota</taxon>
        <taxon>Fungi</taxon>
        <taxon>Dikarya</taxon>
        <taxon>Ascomycota</taxon>
        <taxon>Pezizomycotina</taxon>
        <taxon>Dothideomycetes</taxon>
        <taxon>Pleosporomycetidae</taxon>
        <taxon>Pleosporales</taxon>
        <taxon>Lophiostomataceae</taxon>
        <taxon>Lophiostoma</taxon>
    </lineage>
</organism>
<evidence type="ECO:0000256" key="1">
    <source>
        <dbReference type="SAM" id="Coils"/>
    </source>
</evidence>
<dbReference type="Proteomes" id="UP000799324">
    <property type="component" value="Unassembled WGS sequence"/>
</dbReference>